<gene>
    <name evidence="1" type="ORF">HNQ64_001588</name>
</gene>
<dbReference type="Proteomes" id="UP000534294">
    <property type="component" value="Unassembled WGS sequence"/>
</dbReference>
<name>A0A7W7YJJ9_9BACT</name>
<accession>A0A7W7YJJ9</accession>
<sequence length="176" mass="19940">MNHLLILVLFLIGSLGAQAGEYRFRCQGVVTGLCDLIYDAEGRETTVKLDFVDHESAAVFQALQKKRIYGTKGFEDHQGVRWEQGIFLVGEFASEKKWTPSAPNMAQSEAYRDFKVTGVKLVFPVWRFQECEEVEDPSARPVFLETHFSFESLFPLGLKHAGKPIDWNKHTVVKGS</sequence>
<comment type="caution">
    <text evidence="1">The sequence shown here is derived from an EMBL/GenBank/DDBJ whole genome shotgun (WGS) entry which is preliminary data.</text>
</comment>
<protein>
    <submittedName>
        <fullName evidence="1">Uncharacterized protein</fullName>
    </submittedName>
</protein>
<reference evidence="1 2" key="1">
    <citation type="submission" date="2020-08" db="EMBL/GenBank/DDBJ databases">
        <title>Genomic Encyclopedia of Type Strains, Phase IV (KMG-IV): sequencing the most valuable type-strain genomes for metagenomic binning, comparative biology and taxonomic classification.</title>
        <authorList>
            <person name="Goeker M."/>
        </authorList>
    </citation>
    <scope>NUCLEOTIDE SEQUENCE [LARGE SCALE GENOMIC DNA]</scope>
    <source>
        <strain evidence="1 2">DSM 12251</strain>
    </source>
</reference>
<proteinExistence type="predicted"/>
<keyword evidence="2" id="KW-1185">Reference proteome</keyword>
<dbReference type="AlphaFoldDB" id="A0A7W7YJJ9"/>
<organism evidence="1 2">
    <name type="scientific">Prosthecobacter dejongeii</name>
    <dbReference type="NCBI Taxonomy" id="48465"/>
    <lineage>
        <taxon>Bacteria</taxon>
        <taxon>Pseudomonadati</taxon>
        <taxon>Verrucomicrobiota</taxon>
        <taxon>Verrucomicrobiia</taxon>
        <taxon>Verrucomicrobiales</taxon>
        <taxon>Verrucomicrobiaceae</taxon>
        <taxon>Prosthecobacter</taxon>
    </lineage>
</organism>
<dbReference type="EMBL" id="JACHIF010000002">
    <property type="protein sequence ID" value="MBB5037346.1"/>
    <property type="molecule type" value="Genomic_DNA"/>
</dbReference>
<dbReference type="RefSeq" id="WP_184207141.1">
    <property type="nucleotide sequence ID" value="NZ_JACHIF010000002.1"/>
</dbReference>
<evidence type="ECO:0000313" key="1">
    <source>
        <dbReference type="EMBL" id="MBB5037346.1"/>
    </source>
</evidence>
<evidence type="ECO:0000313" key="2">
    <source>
        <dbReference type="Proteomes" id="UP000534294"/>
    </source>
</evidence>